<dbReference type="InterPro" id="IPR013986">
    <property type="entry name" value="DExx_box_DNA_helicase_dom_sf"/>
</dbReference>
<gene>
    <name evidence="12" type="ORF">GKZ89_15775</name>
</gene>
<dbReference type="InterPro" id="IPR027417">
    <property type="entry name" value="P-loop_NTPase"/>
</dbReference>
<evidence type="ECO:0000256" key="4">
    <source>
        <dbReference type="ARBA" id="ARBA00022806"/>
    </source>
</evidence>
<comment type="caution">
    <text evidence="12">The sequence shown here is derived from an EMBL/GenBank/DDBJ whole genome shotgun (WGS) entry which is preliminary data.</text>
</comment>
<dbReference type="Proteomes" id="UP000434639">
    <property type="component" value="Unassembled WGS sequence"/>
</dbReference>
<evidence type="ECO:0000256" key="2">
    <source>
        <dbReference type="ARBA" id="ARBA00022741"/>
    </source>
</evidence>
<reference evidence="12 13" key="1">
    <citation type="journal article" date="2017" name="Int. J. Syst. Evol. Microbiol.">
        <title>Bacillus mangrovi sp. nov., isolated from a sediment sample from a mangrove forest.</title>
        <authorList>
            <person name="Gupta V."/>
            <person name="Singh P.K."/>
            <person name="Korpole S."/>
            <person name="Tanuku N.R.S."/>
            <person name="Pinnaka A.K."/>
        </authorList>
    </citation>
    <scope>NUCLEOTIDE SEQUENCE [LARGE SCALE GENOMIC DNA]</scope>
    <source>
        <strain evidence="12 13">KCTC 33872</strain>
    </source>
</reference>
<dbReference type="PANTHER" id="PTHR11070">
    <property type="entry name" value="UVRD / RECB / PCRA DNA HELICASE FAMILY MEMBER"/>
    <property type="match status" value="1"/>
</dbReference>
<protein>
    <recommendedName>
        <fullName evidence="8">DNA 3'-5' helicase</fullName>
        <ecNumber evidence="8">5.6.2.4</ecNumber>
    </recommendedName>
</protein>
<dbReference type="PROSITE" id="PS51198">
    <property type="entry name" value="UVRD_HELICASE_ATP_BIND"/>
    <property type="match status" value="1"/>
</dbReference>
<dbReference type="InterPro" id="IPR000212">
    <property type="entry name" value="DNA_helicase_UvrD/REP"/>
</dbReference>
<dbReference type="GO" id="GO:0000725">
    <property type="term" value="P:recombinational repair"/>
    <property type="evidence" value="ECO:0007669"/>
    <property type="project" value="TreeGrafter"/>
</dbReference>
<keyword evidence="4 10" id="KW-0347">Helicase</keyword>
<organism evidence="12 13">
    <name type="scientific">Metabacillus mangrovi</name>
    <dbReference type="NCBI Taxonomy" id="1491830"/>
    <lineage>
        <taxon>Bacteria</taxon>
        <taxon>Bacillati</taxon>
        <taxon>Bacillota</taxon>
        <taxon>Bacilli</taxon>
        <taxon>Bacillales</taxon>
        <taxon>Bacillaceae</taxon>
        <taxon>Metabacillus</taxon>
    </lineage>
</organism>
<dbReference type="SUPFAM" id="SSF52540">
    <property type="entry name" value="P-loop containing nucleoside triphosphate hydrolases"/>
    <property type="match status" value="1"/>
</dbReference>
<comment type="catalytic activity">
    <reaction evidence="9">
        <text>ATP + H2O = ADP + phosphate + H(+)</text>
        <dbReference type="Rhea" id="RHEA:13065"/>
        <dbReference type="ChEBI" id="CHEBI:15377"/>
        <dbReference type="ChEBI" id="CHEBI:15378"/>
        <dbReference type="ChEBI" id="CHEBI:30616"/>
        <dbReference type="ChEBI" id="CHEBI:43474"/>
        <dbReference type="ChEBI" id="CHEBI:456216"/>
        <dbReference type="EC" id="5.6.2.4"/>
    </reaction>
</comment>
<evidence type="ECO:0000256" key="1">
    <source>
        <dbReference type="ARBA" id="ARBA00009922"/>
    </source>
</evidence>
<sequence>MITISSSNCIGLEQHFKVTAGPGAGKTHWLVNHIKNTVKGSLRLEKTRKIACITYTNVAVETIMKRLGTSIANRVEISTIHSFLYKHVIKPYLFLIANEFNVNVEKINGHETVFPQRSIVENWLENHSRRTDLKHPNTVRQLQFIDDKKKSLWVWLSNIEYKFNTYGHLELVGKKDKAGSISKVARILEDDLLSYKKLNWARGKIDHDDILFFSYVLITRNPFILKVLRAKFPYFFLDEVQDTNPIQTKIIKLIADEESIVGVIGDPAQSIYAFQGANIEEFKKFQLENMAEYQILENRRSSNQIIDLLNKIRMDIMQDKYKNVDEDLPTLFIGDTVDAYKRIKDIYGEDSVIHTLSRDNSTANAMKTLISLDGIDSKLLIKFQECDSNSVRLRIIISSIEAVEFARIGDYKNALEKMRMLFTGLSEKEQVNKSISLLQVLLNTYSTYESEAIMDFYNILKLHNPMAGFKAGVAKDFYNTTSYKHLSICINFKEDISEHRTIHTIHKAKGDEFETVLLIPNSLDFLINPNIENDEEHRIYYVGLSRAKSRLFIAFPRVQKKHLKLIEEKYNIKVEDLSKVPKLV</sequence>
<dbReference type="EC" id="5.6.2.4" evidence="8"/>
<evidence type="ECO:0000313" key="12">
    <source>
        <dbReference type="EMBL" id="MTH54861.1"/>
    </source>
</evidence>
<accession>A0A7X2S8S8</accession>
<dbReference type="Gene3D" id="1.10.10.160">
    <property type="match status" value="1"/>
</dbReference>
<dbReference type="GO" id="GO:0005829">
    <property type="term" value="C:cytosol"/>
    <property type="evidence" value="ECO:0007669"/>
    <property type="project" value="TreeGrafter"/>
</dbReference>
<evidence type="ECO:0000256" key="10">
    <source>
        <dbReference type="PROSITE-ProRule" id="PRU00560"/>
    </source>
</evidence>
<evidence type="ECO:0000256" key="8">
    <source>
        <dbReference type="ARBA" id="ARBA00034808"/>
    </source>
</evidence>
<dbReference type="GO" id="GO:0005524">
    <property type="term" value="F:ATP binding"/>
    <property type="evidence" value="ECO:0007669"/>
    <property type="project" value="UniProtKB-UniRule"/>
</dbReference>
<dbReference type="EMBL" id="WMIB01000019">
    <property type="protein sequence ID" value="MTH54861.1"/>
    <property type="molecule type" value="Genomic_DNA"/>
</dbReference>
<keyword evidence="3 10" id="KW-0378">Hydrolase</keyword>
<dbReference type="PANTHER" id="PTHR11070:SF3">
    <property type="entry name" value="DNA 3'-5' HELICASE"/>
    <property type="match status" value="1"/>
</dbReference>
<evidence type="ECO:0000256" key="9">
    <source>
        <dbReference type="ARBA" id="ARBA00048988"/>
    </source>
</evidence>
<evidence type="ECO:0000313" key="13">
    <source>
        <dbReference type="Proteomes" id="UP000434639"/>
    </source>
</evidence>
<dbReference type="Pfam" id="PF00580">
    <property type="entry name" value="UvrD-helicase"/>
    <property type="match status" value="1"/>
</dbReference>
<keyword evidence="6" id="KW-0413">Isomerase</keyword>
<evidence type="ECO:0000256" key="7">
    <source>
        <dbReference type="ARBA" id="ARBA00034617"/>
    </source>
</evidence>
<dbReference type="OrthoDB" id="9765670at2"/>
<dbReference type="Pfam" id="PF13361">
    <property type="entry name" value="UvrD_C"/>
    <property type="match status" value="1"/>
</dbReference>
<dbReference type="GO" id="GO:0016787">
    <property type="term" value="F:hydrolase activity"/>
    <property type="evidence" value="ECO:0007669"/>
    <property type="project" value="UniProtKB-UniRule"/>
</dbReference>
<dbReference type="InterPro" id="IPR014017">
    <property type="entry name" value="DNA_helicase_UvrD-like_C"/>
</dbReference>
<dbReference type="GO" id="GO:0003677">
    <property type="term" value="F:DNA binding"/>
    <property type="evidence" value="ECO:0007669"/>
    <property type="project" value="InterPro"/>
</dbReference>
<keyword evidence="5 10" id="KW-0067">ATP-binding</keyword>
<evidence type="ECO:0000259" key="11">
    <source>
        <dbReference type="PROSITE" id="PS51198"/>
    </source>
</evidence>
<feature type="binding site" evidence="10">
    <location>
        <begin position="20"/>
        <end position="27"/>
    </location>
    <ligand>
        <name>ATP</name>
        <dbReference type="ChEBI" id="CHEBI:30616"/>
    </ligand>
</feature>
<name>A0A7X2S8S8_9BACI</name>
<dbReference type="GO" id="GO:0043138">
    <property type="term" value="F:3'-5' DNA helicase activity"/>
    <property type="evidence" value="ECO:0007669"/>
    <property type="project" value="UniProtKB-EC"/>
</dbReference>
<evidence type="ECO:0000256" key="5">
    <source>
        <dbReference type="ARBA" id="ARBA00022840"/>
    </source>
</evidence>
<evidence type="ECO:0000256" key="6">
    <source>
        <dbReference type="ARBA" id="ARBA00023235"/>
    </source>
</evidence>
<dbReference type="RefSeq" id="WP_155113371.1">
    <property type="nucleotide sequence ID" value="NZ_WMIB01000019.1"/>
</dbReference>
<feature type="domain" description="UvrD-like helicase ATP-binding" evidence="11">
    <location>
        <begin position="1"/>
        <end position="302"/>
    </location>
</feature>
<keyword evidence="13" id="KW-1185">Reference proteome</keyword>
<proteinExistence type="inferred from homology"/>
<keyword evidence="2 10" id="KW-0547">Nucleotide-binding</keyword>
<dbReference type="Gene3D" id="1.10.486.10">
    <property type="entry name" value="PCRA, domain 4"/>
    <property type="match status" value="1"/>
</dbReference>
<comment type="similarity">
    <text evidence="1">Belongs to the helicase family. UvrD subfamily.</text>
</comment>
<dbReference type="InterPro" id="IPR014016">
    <property type="entry name" value="UvrD-like_ATP-bd"/>
</dbReference>
<dbReference type="Gene3D" id="3.40.50.300">
    <property type="entry name" value="P-loop containing nucleotide triphosphate hydrolases"/>
    <property type="match status" value="2"/>
</dbReference>
<dbReference type="AlphaFoldDB" id="A0A7X2S8S8"/>
<comment type="catalytic activity">
    <reaction evidence="7">
        <text>Couples ATP hydrolysis with the unwinding of duplex DNA by translocating in the 3'-5' direction.</text>
        <dbReference type="EC" id="5.6.2.4"/>
    </reaction>
</comment>
<evidence type="ECO:0000256" key="3">
    <source>
        <dbReference type="ARBA" id="ARBA00022801"/>
    </source>
</evidence>